<reference evidence="4" key="1">
    <citation type="submission" date="2022-10" db="EMBL/GenBank/DDBJ databases">
        <authorList>
            <person name="Yue Y."/>
        </authorList>
    </citation>
    <scope>NUCLEOTIDE SEQUENCE</scope>
    <source>
        <strain evidence="4">Z654</strain>
    </source>
</reference>
<dbReference type="Proteomes" id="UP001208041">
    <property type="component" value="Unassembled WGS sequence"/>
</dbReference>
<dbReference type="AlphaFoldDB" id="A0AAE3IW29"/>
<dbReference type="EMBL" id="JAOYFC010000001">
    <property type="protein sequence ID" value="MCV6823252.1"/>
    <property type="molecule type" value="Genomic_DNA"/>
</dbReference>
<dbReference type="PANTHER" id="PTHR43861">
    <property type="entry name" value="TRANS-ACONITATE 2-METHYLTRANSFERASE-RELATED"/>
    <property type="match status" value="1"/>
</dbReference>
<proteinExistence type="predicted"/>
<evidence type="ECO:0000256" key="1">
    <source>
        <dbReference type="ARBA" id="ARBA00022603"/>
    </source>
</evidence>
<sequence>MSIDPETVSAYNERARDYTKLAAPNAPYHALNEFIALVPKGGRVLDFGCGPARTAAAMRDAGLVVDAMDASQSMVDLAKKSYNIDVTLGSFDDLDKVDLYDGIWASFSLLHAPKAELPRHLAAIKTAIKAGGIFHISMKTGTGEQRDKIGRFYAYYSKEELVDLLKAAGFRPNHFATGADKGLDGTVAPWIMIRAYA</sequence>
<name>A0AAE3IW29_9RHOB</name>
<dbReference type="PANTHER" id="PTHR43861:SF1">
    <property type="entry name" value="TRANS-ACONITATE 2-METHYLTRANSFERASE"/>
    <property type="match status" value="1"/>
</dbReference>
<evidence type="ECO:0000256" key="2">
    <source>
        <dbReference type="ARBA" id="ARBA00022679"/>
    </source>
</evidence>
<feature type="domain" description="Methyltransferase" evidence="3">
    <location>
        <begin position="44"/>
        <end position="132"/>
    </location>
</feature>
<keyword evidence="2" id="KW-0808">Transferase</keyword>
<evidence type="ECO:0000313" key="5">
    <source>
        <dbReference type="Proteomes" id="UP001208041"/>
    </source>
</evidence>
<dbReference type="InterPro" id="IPR029063">
    <property type="entry name" value="SAM-dependent_MTases_sf"/>
</dbReference>
<dbReference type="RefSeq" id="WP_263952088.1">
    <property type="nucleotide sequence ID" value="NZ_JAOYFC010000001.1"/>
</dbReference>
<comment type="caution">
    <text evidence="4">The sequence shown here is derived from an EMBL/GenBank/DDBJ whole genome shotgun (WGS) entry which is preliminary data.</text>
</comment>
<dbReference type="GO" id="GO:0008168">
    <property type="term" value="F:methyltransferase activity"/>
    <property type="evidence" value="ECO:0007669"/>
    <property type="project" value="UniProtKB-KW"/>
</dbReference>
<dbReference type="SUPFAM" id="SSF53335">
    <property type="entry name" value="S-adenosyl-L-methionine-dependent methyltransferases"/>
    <property type="match status" value="1"/>
</dbReference>
<accession>A0AAE3IW29</accession>
<dbReference type="CDD" id="cd02440">
    <property type="entry name" value="AdoMet_MTases"/>
    <property type="match status" value="1"/>
</dbReference>
<protein>
    <submittedName>
        <fullName evidence="4">Class I SAM-dependent methyltransferase</fullName>
    </submittedName>
</protein>
<dbReference type="Pfam" id="PF13649">
    <property type="entry name" value="Methyltransf_25"/>
    <property type="match status" value="1"/>
</dbReference>
<gene>
    <name evidence="4" type="ORF">OH136_01680</name>
</gene>
<keyword evidence="1 4" id="KW-0489">Methyltransferase</keyword>
<dbReference type="Gene3D" id="3.40.50.150">
    <property type="entry name" value="Vaccinia Virus protein VP39"/>
    <property type="match status" value="1"/>
</dbReference>
<evidence type="ECO:0000259" key="3">
    <source>
        <dbReference type="Pfam" id="PF13649"/>
    </source>
</evidence>
<dbReference type="GO" id="GO:0032259">
    <property type="term" value="P:methylation"/>
    <property type="evidence" value="ECO:0007669"/>
    <property type="project" value="UniProtKB-KW"/>
</dbReference>
<keyword evidence="5" id="KW-1185">Reference proteome</keyword>
<organism evidence="4 5">
    <name type="scientific">Halocynthiibacter halioticoli</name>
    <dbReference type="NCBI Taxonomy" id="2986804"/>
    <lineage>
        <taxon>Bacteria</taxon>
        <taxon>Pseudomonadati</taxon>
        <taxon>Pseudomonadota</taxon>
        <taxon>Alphaproteobacteria</taxon>
        <taxon>Rhodobacterales</taxon>
        <taxon>Paracoccaceae</taxon>
        <taxon>Halocynthiibacter</taxon>
    </lineage>
</organism>
<dbReference type="InterPro" id="IPR041698">
    <property type="entry name" value="Methyltransf_25"/>
</dbReference>
<evidence type="ECO:0000313" key="4">
    <source>
        <dbReference type="EMBL" id="MCV6823252.1"/>
    </source>
</evidence>